<sequence>MEIIPSDCPFPGCLFCVMKEENPSKRRSNIIKFFKDLPLQEEDGQVLPISGLWNTAMAHQTIQSSLTWNV</sequence>
<organism evidence="2 3">
    <name type="scientific">Platanthera zijinensis</name>
    <dbReference type="NCBI Taxonomy" id="2320716"/>
    <lineage>
        <taxon>Eukaryota</taxon>
        <taxon>Viridiplantae</taxon>
        <taxon>Streptophyta</taxon>
        <taxon>Embryophyta</taxon>
        <taxon>Tracheophyta</taxon>
        <taxon>Spermatophyta</taxon>
        <taxon>Magnoliopsida</taxon>
        <taxon>Liliopsida</taxon>
        <taxon>Asparagales</taxon>
        <taxon>Orchidaceae</taxon>
        <taxon>Orchidoideae</taxon>
        <taxon>Orchideae</taxon>
        <taxon>Orchidinae</taxon>
        <taxon>Platanthera</taxon>
    </lineage>
</organism>
<feature type="domain" description="ARM repeat N-terminal plant" evidence="1">
    <location>
        <begin position="7"/>
        <end position="60"/>
    </location>
</feature>
<dbReference type="AlphaFoldDB" id="A0AAP0BU18"/>
<dbReference type="Proteomes" id="UP001418222">
    <property type="component" value="Unassembled WGS sequence"/>
</dbReference>
<dbReference type="PANTHER" id="PTHR46578">
    <property type="entry name" value="ARM-REPEAT/TETRATRICOPEPTIDE REPEAT (TPR)-LIKE PROTEIN"/>
    <property type="match status" value="1"/>
</dbReference>
<evidence type="ECO:0000313" key="3">
    <source>
        <dbReference type="Proteomes" id="UP001418222"/>
    </source>
</evidence>
<dbReference type="InterPro" id="IPR058868">
    <property type="entry name" value="ARM_7"/>
</dbReference>
<gene>
    <name evidence="2" type="ORF">KSP39_PZI003473</name>
</gene>
<proteinExistence type="predicted"/>
<dbReference type="Pfam" id="PF26524">
    <property type="entry name" value="ARM_7"/>
    <property type="match status" value="1"/>
</dbReference>
<protein>
    <recommendedName>
        <fullName evidence="1">ARM repeat N-terminal plant domain-containing protein</fullName>
    </recommendedName>
</protein>
<reference evidence="2 3" key="1">
    <citation type="journal article" date="2022" name="Nat. Plants">
        <title>Genomes of leafy and leafless Platanthera orchids illuminate the evolution of mycoheterotrophy.</title>
        <authorList>
            <person name="Li M.H."/>
            <person name="Liu K.W."/>
            <person name="Li Z."/>
            <person name="Lu H.C."/>
            <person name="Ye Q.L."/>
            <person name="Zhang D."/>
            <person name="Wang J.Y."/>
            <person name="Li Y.F."/>
            <person name="Zhong Z.M."/>
            <person name="Liu X."/>
            <person name="Yu X."/>
            <person name="Liu D.K."/>
            <person name="Tu X.D."/>
            <person name="Liu B."/>
            <person name="Hao Y."/>
            <person name="Liao X.Y."/>
            <person name="Jiang Y.T."/>
            <person name="Sun W.H."/>
            <person name="Chen J."/>
            <person name="Chen Y.Q."/>
            <person name="Ai Y."/>
            <person name="Zhai J.W."/>
            <person name="Wu S.S."/>
            <person name="Zhou Z."/>
            <person name="Hsiao Y.Y."/>
            <person name="Wu W.L."/>
            <person name="Chen Y.Y."/>
            <person name="Lin Y.F."/>
            <person name="Hsu J.L."/>
            <person name="Li C.Y."/>
            <person name="Wang Z.W."/>
            <person name="Zhao X."/>
            <person name="Zhong W.Y."/>
            <person name="Ma X.K."/>
            <person name="Ma L."/>
            <person name="Huang J."/>
            <person name="Chen G.Z."/>
            <person name="Huang M.Z."/>
            <person name="Huang L."/>
            <person name="Peng D.H."/>
            <person name="Luo Y.B."/>
            <person name="Zou S.Q."/>
            <person name="Chen S.P."/>
            <person name="Lan S."/>
            <person name="Tsai W.C."/>
            <person name="Van de Peer Y."/>
            <person name="Liu Z.J."/>
        </authorList>
    </citation>
    <scope>NUCLEOTIDE SEQUENCE [LARGE SCALE GENOMIC DNA]</scope>
    <source>
        <strain evidence="2">Lor287</strain>
    </source>
</reference>
<evidence type="ECO:0000313" key="2">
    <source>
        <dbReference type="EMBL" id="KAK8951053.1"/>
    </source>
</evidence>
<accession>A0AAP0BU18</accession>
<keyword evidence="3" id="KW-1185">Reference proteome</keyword>
<dbReference type="PANTHER" id="PTHR46578:SF2">
    <property type="entry name" value="ARM-REPEAT_TETRATRICOPEPTIDE REPEAT (TPR)-LIKE PROTEIN"/>
    <property type="match status" value="1"/>
</dbReference>
<dbReference type="EMBL" id="JBBWWQ010000003">
    <property type="protein sequence ID" value="KAK8951053.1"/>
    <property type="molecule type" value="Genomic_DNA"/>
</dbReference>
<evidence type="ECO:0000259" key="1">
    <source>
        <dbReference type="Pfam" id="PF26524"/>
    </source>
</evidence>
<name>A0AAP0BU18_9ASPA</name>
<comment type="caution">
    <text evidence="2">The sequence shown here is derived from an EMBL/GenBank/DDBJ whole genome shotgun (WGS) entry which is preliminary data.</text>
</comment>